<name>E6MHI9_9FIRM</name>
<reference evidence="1 2" key="1">
    <citation type="submission" date="2010-12" db="EMBL/GenBank/DDBJ databases">
        <authorList>
            <person name="Muzny D."/>
            <person name="Qin X."/>
            <person name="Deng J."/>
            <person name="Jiang H."/>
            <person name="Liu Y."/>
            <person name="Qu J."/>
            <person name="Song X.-Z."/>
            <person name="Zhang L."/>
            <person name="Thornton R."/>
            <person name="Coyle M."/>
            <person name="Francisco L."/>
            <person name="Jackson L."/>
            <person name="Javaid M."/>
            <person name="Korchina V."/>
            <person name="Kovar C."/>
            <person name="Mata R."/>
            <person name="Mathew T."/>
            <person name="Ngo R."/>
            <person name="Nguyen L."/>
            <person name="Nguyen N."/>
            <person name="Okwuonu G."/>
            <person name="Ongeri F."/>
            <person name="Pham C."/>
            <person name="Simmons D."/>
            <person name="Wilczek-Boney K."/>
            <person name="Hale W."/>
            <person name="Jakkamsetti A."/>
            <person name="Pham P."/>
            <person name="Ruth R."/>
            <person name="San Lucas F."/>
            <person name="Warren J."/>
            <person name="Zhang J."/>
            <person name="Zhao Z."/>
            <person name="Zhou C."/>
            <person name="Zhu D."/>
            <person name="Lee S."/>
            <person name="Bess C."/>
            <person name="Blankenburg K."/>
            <person name="Forbes L."/>
            <person name="Fu Q."/>
            <person name="Gubbala S."/>
            <person name="Hirani K."/>
            <person name="Jayaseelan J.C."/>
            <person name="Lara F."/>
            <person name="Munidasa M."/>
            <person name="Palculict T."/>
            <person name="Patil S."/>
            <person name="Pu L.-L."/>
            <person name="Saada N."/>
            <person name="Tang L."/>
            <person name="Weissenberger G."/>
            <person name="Zhu Y."/>
            <person name="Hemphill L."/>
            <person name="Shang Y."/>
            <person name="Youmans B."/>
            <person name="Ayvaz T."/>
            <person name="Ross M."/>
            <person name="Santibanez J."/>
            <person name="Aqrawi P."/>
            <person name="Gross S."/>
            <person name="Joshi V."/>
            <person name="Fowler G."/>
            <person name="Nazareth L."/>
            <person name="Reid J."/>
            <person name="Worley K."/>
            <person name="Petrosino J."/>
            <person name="Highlander S."/>
            <person name="Gibbs R."/>
        </authorList>
    </citation>
    <scope>NUCLEOTIDE SEQUENCE [LARGE SCALE GENOMIC DNA]</scope>
    <source>
        <strain evidence="1 2">ATCC 23263</strain>
    </source>
</reference>
<evidence type="ECO:0000313" key="1">
    <source>
        <dbReference type="EMBL" id="EFV01420.1"/>
    </source>
</evidence>
<dbReference type="AlphaFoldDB" id="E6MHI9"/>
<accession>E6MHI9</accession>
<protein>
    <submittedName>
        <fullName evidence="1">Uncharacterized protein</fullName>
    </submittedName>
</protein>
<keyword evidence="2" id="KW-1185">Reference proteome</keyword>
<organism evidence="1 2">
    <name type="scientific">Pseudoramibacter alactolyticus ATCC 23263</name>
    <dbReference type="NCBI Taxonomy" id="887929"/>
    <lineage>
        <taxon>Bacteria</taxon>
        <taxon>Bacillati</taxon>
        <taxon>Bacillota</taxon>
        <taxon>Clostridia</taxon>
        <taxon>Eubacteriales</taxon>
        <taxon>Eubacteriaceae</taxon>
        <taxon>Pseudoramibacter</taxon>
    </lineage>
</organism>
<dbReference type="HOGENOM" id="CLU_3295097_0_0_9"/>
<sequence>MCFGVFILEKIIMKRSRGPSHSAREFEAQRAIRVAKFSRF</sequence>
<evidence type="ECO:0000313" key="2">
    <source>
        <dbReference type="Proteomes" id="UP000004754"/>
    </source>
</evidence>
<proteinExistence type="predicted"/>
<dbReference type="Proteomes" id="UP000004754">
    <property type="component" value="Unassembled WGS sequence"/>
</dbReference>
<dbReference type="STRING" id="887929.HMP0721_1474"/>
<gene>
    <name evidence="1" type="ORF">HMP0721_1474</name>
</gene>
<dbReference type="EMBL" id="AEQN01000019">
    <property type="protein sequence ID" value="EFV01420.1"/>
    <property type="molecule type" value="Genomic_DNA"/>
</dbReference>
<comment type="caution">
    <text evidence="1">The sequence shown here is derived from an EMBL/GenBank/DDBJ whole genome shotgun (WGS) entry which is preliminary data.</text>
</comment>